<organism evidence="1 2">
    <name type="scientific">Folsomia candida</name>
    <name type="common">Springtail</name>
    <dbReference type="NCBI Taxonomy" id="158441"/>
    <lineage>
        <taxon>Eukaryota</taxon>
        <taxon>Metazoa</taxon>
        <taxon>Ecdysozoa</taxon>
        <taxon>Arthropoda</taxon>
        <taxon>Hexapoda</taxon>
        <taxon>Collembola</taxon>
        <taxon>Entomobryomorpha</taxon>
        <taxon>Isotomoidea</taxon>
        <taxon>Isotomidae</taxon>
        <taxon>Proisotominae</taxon>
        <taxon>Folsomia</taxon>
    </lineage>
</organism>
<protein>
    <recommendedName>
        <fullName evidence="3">F-box domain-containing protein</fullName>
    </recommendedName>
</protein>
<sequence>MDLGNNHDDPNPHFALMLPEIVGRIATFLPKSDLLTCTLINTAWETEIRKRILALSRWAITEHIIACSQNHLKVRKNCPRSIELFELDKYLTVDAFVDFISENGHKIKTLETGLTLPNPAWPRYLESLSNSFPNMTSLVLNLTLRDDAESISETQFPPETYSFSKVKELEICSYFPSDGTRPGELDALFSSIIPQFAPLFPNLVALSFADVGDSVVQNCIDLFPTLTRLKFVSMELTVPLRQNVLNLTRLEIGHYFQSRTGFSALLKIASATLEYLTFCEVPNLDPLRRPRGSEYLLLLPILPRLRVFEFVQNQCTEREMYQNSNMIPGLFLQFVGVDSTTKRWEYRVHLPVLETIRILRAEMSSCDKAEDRMTEQEYFEANVSFLYDFFLHESNSPGLSVKQLDVPFPPGDKFRLVTVTECECGREIGLCECFEFWDRVVAVFPNLVRYAAMGGAWERARAAKVKQWVDLGEELGFVREIRGEDAGRKADLNLGD</sequence>
<reference evidence="1 2" key="1">
    <citation type="submission" date="2015-12" db="EMBL/GenBank/DDBJ databases">
        <title>The genome of Folsomia candida.</title>
        <authorList>
            <person name="Faddeeva A."/>
            <person name="Derks M.F."/>
            <person name="Anvar Y."/>
            <person name="Smit S."/>
            <person name="Van Straalen N."/>
            <person name="Roelofs D."/>
        </authorList>
    </citation>
    <scope>NUCLEOTIDE SEQUENCE [LARGE SCALE GENOMIC DNA]</scope>
    <source>
        <strain evidence="1 2">VU population</strain>
        <tissue evidence="1">Whole body</tissue>
    </source>
</reference>
<dbReference type="Gene3D" id="3.80.10.10">
    <property type="entry name" value="Ribonuclease Inhibitor"/>
    <property type="match status" value="1"/>
</dbReference>
<gene>
    <name evidence="1" type="ORF">Fcan01_00768</name>
</gene>
<evidence type="ECO:0008006" key="3">
    <source>
        <dbReference type="Google" id="ProtNLM"/>
    </source>
</evidence>
<proteinExistence type="predicted"/>
<dbReference type="Proteomes" id="UP000198287">
    <property type="component" value="Unassembled WGS sequence"/>
</dbReference>
<evidence type="ECO:0000313" key="1">
    <source>
        <dbReference type="EMBL" id="OXA63665.1"/>
    </source>
</evidence>
<comment type="caution">
    <text evidence="1">The sequence shown here is derived from an EMBL/GenBank/DDBJ whole genome shotgun (WGS) entry which is preliminary data.</text>
</comment>
<dbReference type="SUPFAM" id="SSF52047">
    <property type="entry name" value="RNI-like"/>
    <property type="match status" value="1"/>
</dbReference>
<dbReference type="InterPro" id="IPR032675">
    <property type="entry name" value="LRR_dom_sf"/>
</dbReference>
<evidence type="ECO:0000313" key="2">
    <source>
        <dbReference type="Proteomes" id="UP000198287"/>
    </source>
</evidence>
<keyword evidence="2" id="KW-1185">Reference proteome</keyword>
<dbReference type="AlphaFoldDB" id="A0A226F1K7"/>
<accession>A0A226F1K7</accession>
<dbReference type="EMBL" id="LNIX01000001">
    <property type="protein sequence ID" value="OXA63665.1"/>
    <property type="molecule type" value="Genomic_DNA"/>
</dbReference>
<dbReference type="OrthoDB" id="2382755at2759"/>
<name>A0A226F1K7_FOLCA</name>